<name>A0A516SKE5_9NEIS</name>
<keyword evidence="3" id="KW-1185">Reference proteome</keyword>
<proteinExistence type="predicted"/>
<dbReference type="EMBL" id="CP041730">
    <property type="protein sequence ID" value="QDQ28632.1"/>
    <property type="molecule type" value="Genomic_DNA"/>
</dbReference>
<protein>
    <recommendedName>
        <fullName evidence="1">HTH luxR-type domain-containing protein</fullName>
    </recommendedName>
</protein>
<dbReference type="GO" id="GO:0003677">
    <property type="term" value="F:DNA binding"/>
    <property type="evidence" value="ECO:0007669"/>
    <property type="project" value="InterPro"/>
</dbReference>
<dbReference type="KEGG" id="cari:FNU76_21005"/>
<accession>A0A516SKE5</accession>
<dbReference type="SUPFAM" id="SSF46894">
    <property type="entry name" value="C-terminal effector domain of the bipartite response regulators"/>
    <property type="match status" value="1"/>
</dbReference>
<organism evidence="2 3">
    <name type="scientific">Chitinimonas arctica</name>
    <dbReference type="NCBI Taxonomy" id="2594795"/>
    <lineage>
        <taxon>Bacteria</taxon>
        <taxon>Pseudomonadati</taxon>
        <taxon>Pseudomonadota</taxon>
        <taxon>Betaproteobacteria</taxon>
        <taxon>Neisseriales</taxon>
        <taxon>Chitinibacteraceae</taxon>
        <taxon>Chitinimonas</taxon>
    </lineage>
</organism>
<dbReference type="InterPro" id="IPR016032">
    <property type="entry name" value="Sig_transdc_resp-reg_C-effctor"/>
</dbReference>
<feature type="domain" description="HTH luxR-type" evidence="1">
    <location>
        <begin position="306"/>
        <end position="363"/>
    </location>
</feature>
<evidence type="ECO:0000259" key="1">
    <source>
        <dbReference type="SMART" id="SM00421"/>
    </source>
</evidence>
<dbReference type="GO" id="GO:0006355">
    <property type="term" value="P:regulation of DNA-templated transcription"/>
    <property type="evidence" value="ECO:0007669"/>
    <property type="project" value="InterPro"/>
</dbReference>
<dbReference type="InterPro" id="IPR000792">
    <property type="entry name" value="Tscrpt_reg_LuxR_C"/>
</dbReference>
<dbReference type="Gene3D" id="1.10.10.10">
    <property type="entry name" value="Winged helix-like DNA-binding domain superfamily/Winged helix DNA-binding domain"/>
    <property type="match status" value="1"/>
</dbReference>
<dbReference type="SMART" id="SM00421">
    <property type="entry name" value="HTH_LUXR"/>
    <property type="match status" value="1"/>
</dbReference>
<gene>
    <name evidence="2" type="ORF">FNU76_21005</name>
</gene>
<dbReference type="OrthoDB" id="4457864at2"/>
<dbReference type="InterPro" id="IPR036388">
    <property type="entry name" value="WH-like_DNA-bd_sf"/>
</dbReference>
<dbReference type="AlphaFoldDB" id="A0A516SKE5"/>
<evidence type="ECO:0000313" key="3">
    <source>
        <dbReference type="Proteomes" id="UP000317550"/>
    </source>
</evidence>
<reference evidence="3" key="1">
    <citation type="submission" date="2019-07" db="EMBL/GenBank/DDBJ databases">
        <title>Chitinimonas sp. nov., isolated from Ny-Alesund, arctica soil.</title>
        <authorList>
            <person name="Xu Q."/>
            <person name="Peng F."/>
        </authorList>
    </citation>
    <scope>NUCLEOTIDE SEQUENCE [LARGE SCALE GENOMIC DNA]</scope>
    <source>
        <strain evidence="3">R3-44</strain>
    </source>
</reference>
<dbReference type="Proteomes" id="UP000317550">
    <property type="component" value="Chromosome"/>
</dbReference>
<dbReference type="InterPro" id="IPR000014">
    <property type="entry name" value="PAS"/>
</dbReference>
<dbReference type="RefSeq" id="WP_144280015.1">
    <property type="nucleotide sequence ID" value="NZ_CP041730.1"/>
</dbReference>
<evidence type="ECO:0000313" key="2">
    <source>
        <dbReference type="EMBL" id="QDQ28632.1"/>
    </source>
</evidence>
<dbReference type="CDD" id="cd00130">
    <property type="entry name" value="PAS"/>
    <property type="match status" value="1"/>
</dbReference>
<sequence length="371" mass="40620">MAENKLRQYDLLVTSIHAVVLEPNKWDGLLRRIGEAVSATSGGFYLRDKATGKPLQWHSFGHSEAVIASYADKYLQIDPWTAIIDRTPVGEWICEHQHFDDRFVAQNEFFQHYMLPNGLRRVIGARAFDDGHNEAIIGFQRGLDAAPFNEGEAELLKRLSPHIELACRLSTEFSRLRMQAAVARQALDRLAAPLWVVDGEGRVLFANHAAEIGGLPGICVRQGRLVADAPNIHARLASLLQQASARQAQGGALALERTDGGRLTVLVAPLPADSPLAADSQRPLVLLMAHDPSVSEAQPLDVLAALYGLSPAECRLAALLLEGCTPSEAAERLQVQVSTVRTQLKSMFWKTGTHRQGELMKLLSGALLLKV</sequence>